<name>A0A948WVN4_9BACT</name>
<dbReference type="SUPFAM" id="SSF160574">
    <property type="entry name" value="BT0923-like"/>
    <property type="match status" value="1"/>
</dbReference>
<dbReference type="Proteomes" id="UP000783796">
    <property type="component" value="Unassembled WGS sequence"/>
</dbReference>
<proteinExistence type="predicted"/>
<sequence length="145" mass="16996">MKKVIFLFVCLFTMSMVVVADTDKPIQIGQLPLKAQTFISNYFKDSKVAMAKQETDLFYKSFDVIFTSGDKLEFDKSGDWTEVKCIKNGVPSQIVPKEIIDYVNTNYPNEKILQIERNSREYEIKLSNRWEIKFDKQFRVIDIDD</sequence>
<accession>A0A948WVN4</accession>
<dbReference type="InterPro" id="IPR021533">
    <property type="entry name" value="PepSY-like"/>
</dbReference>
<dbReference type="Pfam" id="PF11396">
    <property type="entry name" value="PepSY_like"/>
    <property type="match status" value="1"/>
</dbReference>
<evidence type="ECO:0000259" key="2">
    <source>
        <dbReference type="Pfam" id="PF11396"/>
    </source>
</evidence>
<feature type="domain" description="Putative beta-lactamase-inhibitor-like PepSY-like" evidence="2">
    <location>
        <begin position="60"/>
        <end position="141"/>
    </location>
</feature>
<reference evidence="3" key="2">
    <citation type="submission" date="2021-04" db="EMBL/GenBank/DDBJ databases">
        <authorList>
            <person name="Gilroy R."/>
        </authorList>
    </citation>
    <scope>NUCLEOTIDE SEQUENCE</scope>
    <source>
        <strain evidence="3">G4-2901</strain>
    </source>
</reference>
<protein>
    <submittedName>
        <fullName evidence="3">PepSY-like domain-containing protein</fullName>
    </submittedName>
</protein>
<feature type="chain" id="PRO_5037728586" evidence="1">
    <location>
        <begin position="21"/>
        <end position="145"/>
    </location>
</feature>
<feature type="signal peptide" evidence="1">
    <location>
        <begin position="1"/>
        <end position="20"/>
    </location>
</feature>
<evidence type="ECO:0000313" key="3">
    <source>
        <dbReference type="EMBL" id="MBU3836789.1"/>
    </source>
</evidence>
<evidence type="ECO:0000313" key="4">
    <source>
        <dbReference type="Proteomes" id="UP000783796"/>
    </source>
</evidence>
<dbReference type="Gene3D" id="3.40.1420.30">
    <property type="match status" value="1"/>
</dbReference>
<organism evidence="3 4">
    <name type="scientific">Candidatus Phocaeicola faecigallinarum</name>
    <dbReference type="NCBI Taxonomy" id="2838732"/>
    <lineage>
        <taxon>Bacteria</taxon>
        <taxon>Pseudomonadati</taxon>
        <taxon>Bacteroidota</taxon>
        <taxon>Bacteroidia</taxon>
        <taxon>Bacteroidales</taxon>
        <taxon>Bacteroidaceae</taxon>
        <taxon>Phocaeicola</taxon>
    </lineage>
</organism>
<dbReference type="EMBL" id="JAHLFW010000004">
    <property type="protein sequence ID" value="MBU3836789.1"/>
    <property type="molecule type" value="Genomic_DNA"/>
</dbReference>
<keyword evidence="1" id="KW-0732">Signal</keyword>
<dbReference type="AlphaFoldDB" id="A0A948WVN4"/>
<comment type="caution">
    <text evidence="3">The sequence shown here is derived from an EMBL/GenBank/DDBJ whole genome shotgun (WGS) entry which is preliminary data.</text>
</comment>
<gene>
    <name evidence="3" type="ORF">H9777_00355</name>
</gene>
<evidence type="ECO:0000256" key="1">
    <source>
        <dbReference type="SAM" id="SignalP"/>
    </source>
</evidence>
<reference evidence="3" key="1">
    <citation type="journal article" date="2021" name="PeerJ">
        <title>Extensive microbial diversity within the chicken gut microbiome revealed by metagenomics and culture.</title>
        <authorList>
            <person name="Gilroy R."/>
            <person name="Ravi A."/>
            <person name="Getino M."/>
            <person name="Pursley I."/>
            <person name="Horton D.L."/>
            <person name="Alikhan N.F."/>
            <person name="Baker D."/>
            <person name="Gharbi K."/>
            <person name="Hall N."/>
            <person name="Watson M."/>
            <person name="Adriaenssens E.M."/>
            <person name="Foster-Nyarko E."/>
            <person name="Jarju S."/>
            <person name="Secka A."/>
            <person name="Antonio M."/>
            <person name="Oren A."/>
            <person name="Chaudhuri R.R."/>
            <person name="La Ragione R."/>
            <person name="Hildebrand F."/>
            <person name="Pallen M.J."/>
        </authorList>
    </citation>
    <scope>NUCLEOTIDE SEQUENCE</scope>
    <source>
        <strain evidence="3">G4-2901</strain>
    </source>
</reference>